<sequence>MTDSELASLCLHLPGVREDIKWGNYRVFSVADNKMFALIDVHDHSCSLKVADDLFLGYCDRPGVSPAPYLARAHWVTLSYPYPLPEAELRQRLKEAHQLVVRKLPKRRQIGLLLD</sequence>
<reference evidence="1 2" key="1">
    <citation type="submission" date="2017-03" db="EMBL/GenBank/DDBJ databases">
        <title>Complete genome sequence of the novel DNRA strain Pseudomonas sp. S-6-2 isolated from Chinese polluted river sediment. Journal of Biotechnology.</title>
        <authorList>
            <person name="Li J."/>
            <person name="Xiang F."/>
            <person name="Wang L."/>
            <person name="Xi L."/>
            <person name="Liu J."/>
        </authorList>
    </citation>
    <scope>NUCLEOTIDE SEQUENCE [LARGE SCALE GENOMIC DNA]</scope>
    <source>
        <strain evidence="1 2">S-6-2</strain>
    </source>
</reference>
<dbReference type="KEGG" id="ppha:BVH74_04845"/>
<accession>A0A1V0B2G5</accession>
<evidence type="ECO:0000313" key="2">
    <source>
        <dbReference type="Proteomes" id="UP000243488"/>
    </source>
</evidence>
<dbReference type="PANTHER" id="PTHR35145:SF1">
    <property type="entry name" value="CYTOPLASMIC PROTEIN"/>
    <property type="match status" value="1"/>
</dbReference>
<dbReference type="Gene3D" id="3.90.1150.30">
    <property type="match status" value="1"/>
</dbReference>
<dbReference type="InterPro" id="IPR007351">
    <property type="entry name" value="YjbR"/>
</dbReference>
<dbReference type="AlphaFoldDB" id="A0A1V0B2G5"/>
<dbReference type="Proteomes" id="UP000243488">
    <property type="component" value="Chromosome"/>
</dbReference>
<protein>
    <recommendedName>
        <fullName evidence="3">MmcQ/YjbR family DNA-binding protein</fullName>
    </recommendedName>
</protein>
<keyword evidence="2" id="KW-1185">Reference proteome</keyword>
<dbReference type="STRING" id="1931241.BVH74_04845"/>
<evidence type="ECO:0000313" key="1">
    <source>
        <dbReference type="EMBL" id="AQZ94122.1"/>
    </source>
</evidence>
<dbReference type="InterPro" id="IPR038056">
    <property type="entry name" value="YjbR-like_sf"/>
</dbReference>
<dbReference type="RefSeq" id="WP_080048977.1">
    <property type="nucleotide sequence ID" value="NZ_CP020100.1"/>
</dbReference>
<dbReference type="EMBL" id="CP020100">
    <property type="protein sequence ID" value="AQZ94122.1"/>
    <property type="molecule type" value="Genomic_DNA"/>
</dbReference>
<dbReference type="Pfam" id="PF04237">
    <property type="entry name" value="YjbR"/>
    <property type="match status" value="1"/>
</dbReference>
<dbReference type="PANTHER" id="PTHR35145">
    <property type="entry name" value="CYTOPLASMIC PROTEIN-RELATED"/>
    <property type="match status" value="1"/>
</dbReference>
<evidence type="ECO:0008006" key="3">
    <source>
        <dbReference type="Google" id="ProtNLM"/>
    </source>
</evidence>
<dbReference type="InterPro" id="IPR058532">
    <property type="entry name" value="YjbR/MT2646/Rv2570-like"/>
</dbReference>
<dbReference type="SUPFAM" id="SSF142906">
    <property type="entry name" value="YjbR-like"/>
    <property type="match status" value="1"/>
</dbReference>
<organism evidence="1 2">
    <name type="scientific">Halopseudomonas phragmitis</name>
    <dbReference type="NCBI Taxonomy" id="1931241"/>
    <lineage>
        <taxon>Bacteria</taxon>
        <taxon>Pseudomonadati</taxon>
        <taxon>Pseudomonadota</taxon>
        <taxon>Gammaproteobacteria</taxon>
        <taxon>Pseudomonadales</taxon>
        <taxon>Pseudomonadaceae</taxon>
        <taxon>Halopseudomonas</taxon>
    </lineage>
</organism>
<proteinExistence type="predicted"/>
<gene>
    <name evidence="1" type="ORF">BVH74_04845</name>
</gene>
<name>A0A1V0B2G5_9GAMM</name>